<proteinExistence type="predicted"/>
<evidence type="ECO:0000313" key="3">
    <source>
        <dbReference type="EMBL" id="RZE18651.1"/>
    </source>
</evidence>
<dbReference type="RefSeq" id="WP_018468300.1">
    <property type="nucleotide sequence ID" value="NZ_CP108610.1"/>
</dbReference>
<feature type="transmembrane region" description="Helical" evidence="2">
    <location>
        <begin position="471"/>
        <end position="503"/>
    </location>
</feature>
<feature type="region of interest" description="Disordered" evidence="1">
    <location>
        <begin position="572"/>
        <end position="605"/>
    </location>
</feature>
<evidence type="ECO:0000256" key="2">
    <source>
        <dbReference type="SAM" id="Phobius"/>
    </source>
</evidence>
<evidence type="ECO:0000256" key="1">
    <source>
        <dbReference type="SAM" id="MobiDB-lite"/>
    </source>
</evidence>
<protein>
    <submittedName>
        <fullName evidence="3">Uncharacterized protein</fullName>
    </submittedName>
</protein>
<evidence type="ECO:0000313" key="4">
    <source>
        <dbReference type="EMBL" id="RZE36217.1"/>
    </source>
</evidence>
<keyword evidence="2" id="KW-0812">Transmembrane</keyword>
<dbReference type="Proteomes" id="UP000292095">
    <property type="component" value="Unassembled WGS sequence"/>
</dbReference>
<organism evidence="3 6">
    <name type="scientific">Streptomyces albidoflavus</name>
    <dbReference type="NCBI Taxonomy" id="1886"/>
    <lineage>
        <taxon>Bacteria</taxon>
        <taxon>Bacillati</taxon>
        <taxon>Actinomycetota</taxon>
        <taxon>Actinomycetes</taxon>
        <taxon>Kitasatosporales</taxon>
        <taxon>Streptomycetaceae</taxon>
        <taxon>Streptomyces</taxon>
        <taxon>Streptomyces albidoflavus group</taxon>
    </lineage>
</organism>
<accession>A0A8G1ZNB7</accession>
<evidence type="ECO:0000313" key="5">
    <source>
        <dbReference type="Proteomes" id="UP000292095"/>
    </source>
</evidence>
<dbReference type="AlphaFoldDB" id="A0A8G1ZNB7"/>
<keyword evidence="2" id="KW-0472">Membrane</keyword>
<dbReference type="EMBL" id="PKLL01000025">
    <property type="protein sequence ID" value="RZE18651.1"/>
    <property type="molecule type" value="Genomic_DNA"/>
</dbReference>
<dbReference type="EMBL" id="PKLK01000025">
    <property type="protein sequence ID" value="RZE36217.1"/>
    <property type="molecule type" value="Genomic_DNA"/>
</dbReference>
<evidence type="ECO:0000313" key="6">
    <source>
        <dbReference type="Proteomes" id="UP000292693"/>
    </source>
</evidence>
<comment type="caution">
    <text evidence="3">The sequence shown here is derived from an EMBL/GenBank/DDBJ whole genome shotgun (WGS) entry which is preliminary data.</text>
</comment>
<gene>
    <name evidence="4" type="ORF">C0Q91_21575</name>
    <name evidence="3" type="ORF">C0Q92_21355</name>
</gene>
<reference evidence="5 6" key="1">
    <citation type="submission" date="2017-12" db="EMBL/GenBank/DDBJ databases">
        <title>Population genomics insights into the ecological differentiation and adaptive evolution in streptomycetes.</title>
        <authorList>
            <person name="Li Y."/>
            <person name="Huang Y."/>
        </authorList>
    </citation>
    <scope>NUCLEOTIDE SEQUENCE [LARGE SCALE GENOMIC DNA]</scope>
    <source>
        <strain evidence="4 5">FXJ.2339</strain>
        <strain evidence="3 6">NBRC 100770</strain>
    </source>
</reference>
<dbReference type="Proteomes" id="UP000292693">
    <property type="component" value="Unassembled WGS sequence"/>
</dbReference>
<name>A0A8G1ZNB7_9ACTN</name>
<sequence length="605" mass="66239">MNQVDPLLHRKLQEVGNLVSHLGEQVRQVSGQVAGVDTRQQQAQTELQQLRADFLAYVQQAGRASVVQRAETRIGVIKDDLDHEFGHHKTVRRTAVGMLQAFDTGLVTEETVRGVSEELMIQTPRYWLAPALVALASWAADDPTLCSRAVDEAFRRSPAHTSLLFTLVLRRQGRQEAAHRWLRHYLLAQDPAALGREFAVILEALAQGAFGPAGRELLATTLDQWQRTLLDDTAARDRQVALWRAEIDSLAAPTARADHPRLAQLSPQWPQLDAILGKARAQQALLDRYRAVTEREPGPSTRLEDAVDDILDQLVGAYDTDELPLRRDLELQHAVVAHDGDMDAARRAYDARAAAFEQTLDYLTVQSASALAPETIGTSPATRRLAVAACREWLDEAQGGFTRDYRAALPPAVEARFDSTHSVAGTMFHLPPWTGSFSDGLPAMEHSLDAHWEQHAKSFLDSLAYPLRRHLLILGASVLAVLLVVGQISWPVALVAAGLLALVRGLLLQQQHTKAQALHRSARQALHQAKRDSLQQLRAAGAELTDWYESYRAADAVDADCRAFITSLSAAAPGGSPFEGRVVDRPAPAAPAAPAPAGLGKDSHR</sequence>
<keyword evidence="2" id="KW-1133">Transmembrane helix</keyword>